<dbReference type="EMBL" id="DWVP01000004">
    <property type="protein sequence ID" value="HJC84457.1"/>
    <property type="molecule type" value="Genomic_DNA"/>
</dbReference>
<accession>A0A9D2QE98</accession>
<reference evidence="2" key="1">
    <citation type="journal article" date="2021" name="PeerJ">
        <title>Extensive microbial diversity within the chicken gut microbiome revealed by metagenomics and culture.</title>
        <authorList>
            <person name="Gilroy R."/>
            <person name="Ravi A."/>
            <person name="Getino M."/>
            <person name="Pursley I."/>
            <person name="Horton D.L."/>
            <person name="Alikhan N.F."/>
            <person name="Baker D."/>
            <person name="Gharbi K."/>
            <person name="Hall N."/>
            <person name="Watson M."/>
            <person name="Adriaenssens E.M."/>
            <person name="Foster-Nyarko E."/>
            <person name="Jarju S."/>
            <person name="Secka A."/>
            <person name="Antonio M."/>
            <person name="Oren A."/>
            <person name="Chaudhuri R.R."/>
            <person name="La Ragione R."/>
            <person name="Hildebrand F."/>
            <person name="Pallen M.J."/>
        </authorList>
    </citation>
    <scope>NUCLEOTIDE SEQUENCE</scope>
    <source>
        <strain evidence="2">ChiHjej13B12-4958</strain>
    </source>
</reference>
<proteinExistence type="predicted"/>
<sequence length="43" mass="4719">MSPILLTIYFLIWPVLVAVVMGVIAKGFIRDAKKARESGTSII</sequence>
<protein>
    <submittedName>
        <fullName evidence="2">Transporter small subunit</fullName>
    </submittedName>
</protein>
<organism evidence="2 3">
    <name type="scientific">Candidatus Corynebacterium faecigallinarum</name>
    <dbReference type="NCBI Taxonomy" id="2838528"/>
    <lineage>
        <taxon>Bacteria</taxon>
        <taxon>Bacillati</taxon>
        <taxon>Actinomycetota</taxon>
        <taxon>Actinomycetes</taxon>
        <taxon>Mycobacteriales</taxon>
        <taxon>Corynebacteriaceae</taxon>
        <taxon>Corynebacterium</taxon>
    </lineage>
</organism>
<dbReference type="AlphaFoldDB" id="A0A9D2QE98"/>
<evidence type="ECO:0000256" key="1">
    <source>
        <dbReference type="SAM" id="Phobius"/>
    </source>
</evidence>
<gene>
    <name evidence="2" type="ORF">H9751_02705</name>
</gene>
<keyword evidence="1" id="KW-0812">Transmembrane</keyword>
<keyword evidence="1" id="KW-0472">Membrane</keyword>
<comment type="caution">
    <text evidence="2">The sequence shown here is derived from an EMBL/GenBank/DDBJ whole genome shotgun (WGS) entry which is preliminary data.</text>
</comment>
<dbReference type="InterPro" id="IPR049820">
    <property type="entry name" value="Trnsprt_adja_ssu-like"/>
</dbReference>
<dbReference type="Proteomes" id="UP000823858">
    <property type="component" value="Unassembled WGS sequence"/>
</dbReference>
<keyword evidence="1" id="KW-1133">Transmembrane helix</keyword>
<evidence type="ECO:0000313" key="2">
    <source>
        <dbReference type="EMBL" id="HJC84457.1"/>
    </source>
</evidence>
<evidence type="ECO:0000313" key="3">
    <source>
        <dbReference type="Proteomes" id="UP000823858"/>
    </source>
</evidence>
<feature type="transmembrane region" description="Helical" evidence="1">
    <location>
        <begin position="6"/>
        <end position="29"/>
    </location>
</feature>
<name>A0A9D2QE98_9CORY</name>
<dbReference type="NCBIfam" id="NF038354">
    <property type="entry name" value="trnsprt_adja_43"/>
    <property type="match status" value="1"/>
</dbReference>
<reference evidence="2" key="2">
    <citation type="submission" date="2021-04" db="EMBL/GenBank/DDBJ databases">
        <authorList>
            <person name="Gilroy R."/>
        </authorList>
    </citation>
    <scope>NUCLEOTIDE SEQUENCE</scope>
    <source>
        <strain evidence="2">ChiHjej13B12-4958</strain>
    </source>
</reference>